<organism evidence="2 3">
    <name type="scientific">Araneus ventricosus</name>
    <name type="common">Orbweaver spider</name>
    <name type="synonym">Epeira ventricosa</name>
    <dbReference type="NCBI Taxonomy" id="182803"/>
    <lineage>
        <taxon>Eukaryota</taxon>
        <taxon>Metazoa</taxon>
        <taxon>Ecdysozoa</taxon>
        <taxon>Arthropoda</taxon>
        <taxon>Chelicerata</taxon>
        <taxon>Arachnida</taxon>
        <taxon>Araneae</taxon>
        <taxon>Araneomorphae</taxon>
        <taxon>Entelegynae</taxon>
        <taxon>Araneoidea</taxon>
        <taxon>Araneidae</taxon>
        <taxon>Araneus</taxon>
    </lineage>
</organism>
<comment type="caution">
    <text evidence="2">The sequence shown here is derived from an EMBL/GenBank/DDBJ whole genome shotgun (WGS) entry which is preliminary data.</text>
</comment>
<feature type="compositionally biased region" description="Polar residues" evidence="1">
    <location>
        <begin position="135"/>
        <end position="154"/>
    </location>
</feature>
<accession>A0A4Y2RN17</accession>
<proteinExistence type="predicted"/>
<protein>
    <submittedName>
        <fullName evidence="2">Uncharacterized protein</fullName>
    </submittedName>
</protein>
<dbReference type="EMBL" id="BGPR01017723">
    <property type="protein sequence ID" value="GBN77093.1"/>
    <property type="molecule type" value="Genomic_DNA"/>
</dbReference>
<evidence type="ECO:0000313" key="2">
    <source>
        <dbReference type="EMBL" id="GBN77093.1"/>
    </source>
</evidence>
<name>A0A4Y2RN17_ARAVE</name>
<evidence type="ECO:0000256" key="1">
    <source>
        <dbReference type="SAM" id="MobiDB-lite"/>
    </source>
</evidence>
<dbReference type="Proteomes" id="UP000499080">
    <property type="component" value="Unassembled WGS sequence"/>
</dbReference>
<sequence length="154" mass="18095">MEKESNLLLMKTFFSDLTKWIKLDGEDFHHFRELNTSLGGKAANKELHVAKETCLNDGRVFQRYWKIRPSICSKPKPYLVEAFRWFNLMGRREAAPPSTRAQVVTCRRRRSRSRLYLHNPTVELVENKRPRSPERSISTLSLQPRSDLSNYNSL</sequence>
<keyword evidence="3" id="KW-1185">Reference proteome</keyword>
<dbReference type="AlphaFoldDB" id="A0A4Y2RN17"/>
<gene>
    <name evidence="2" type="ORF">AVEN_205930_1</name>
</gene>
<evidence type="ECO:0000313" key="3">
    <source>
        <dbReference type="Proteomes" id="UP000499080"/>
    </source>
</evidence>
<reference evidence="2 3" key="1">
    <citation type="journal article" date="2019" name="Sci. Rep.">
        <title>Orb-weaving spider Araneus ventricosus genome elucidates the spidroin gene catalogue.</title>
        <authorList>
            <person name="Kono N."/>
            <person name="Nakamura H."/>
            <person name="Ohtoshi R."/>
            <person name="Moran D.A.P."/>
            <person name="Shinohara A."/>
            <person name="Yoshida Y."/>
            <person name="Fujiwara M."/>
            <person name="Mori M."/>
            <person name="Tomita M."/>
            <person name="Arakawa K."/>
        </authorList>
    </citation>
    <scope>NUCLEOTIDE SEQUENCE [LARGE SCALE GENOMIC DNA]</scope>
</reference>
<feature type="region of interest" description="Disordered" evidence="1">
    <location>
        <begin position="127"/>
        <end position="154"/>
    </location>
</feature>